<comment type="caution">
    <text evidence="5">Lacks conserved residue(s) required for the propagation of feature annotation.</text>
</comment>
<keyword evidence="10" id="KW-1185">Reference proteome</keyword>
<dbReference type="InterPro" id="IPR001024">
    <property type="entry name" value="PLAT/LH2_dom"/>
</dbReference>
<dbReference type="InterPro" id="IPR000907">
    <property type="entry name" value="LipOase"/>
</dbReference>
<evidence type="ECO:0000256" key="1">
    <source>
        <dbReference type="ARBA" id="ARBA00022723"/>
    </source>
</evidence>
<dbReference type="PROSITE" id="PS50095">
    <property type="entry name" value="PLAT"/>
    <property type="match status" value="1"/>
</dbReference>
<keyword evidence="6" id="KW-1133">Transmembrane helix</keyword>
<dbReference type="Ensembl" id="ENSSLDT00000011532.1">
    <property type="protein sequence ID" value="ENSSLDP00000011126.1"/>
    <property type="gene ID" value="ENSSLDG00000008845.1"/>
</dbReference>
<reference evidence="9" key="1">
    <citation type="submission" date="2025-08" db="UniProtKB">
        <authorList>
            <consortium name="Ensembl"/>
        </authorList>
    </citation>
    <scope>IDENTIFICATION</scope>
</reference>
<accession>A0A3B4X4N9</accession>
<dbReference type="InterPro" id="IPR036392">
    <property type="entry name" value="PLAT/LH2_dom_sf"/>
</dbReference>
<evidence type="ECO:0000256" key="5">
    <source>
        <dbReference type="PROSITE-ProRule" id="PRU00152"/>
    </source>
</evidence>
<evidence type="ECO:0000256" key="4">
    <source>
        <dbReference type="ARBA" id="ARBA00023098"/>
    </source>
</evidence>
<evidence type="ECO:0000256" key="3">
    <source>
        <dbReference type="ARBA" id="ARBA00023002"/>
    </source>
</evidence>
<evidence type="ECO:0000259" key="7">
    <source>
        <dbReference type="PROSITE" id="PS50095"/>
    </source>
</evidence>
<sequence>VKMIWIRVLSQSQFFCMLFIRNFTLGFIYLFLIGIRCSSLGKLLLVKVEKDPYLVLSEDEWYCSKIVVTTPEGDVILFPCYRWISRGELVELRGGRELHLRSQRLIWRYFTVFSVTLFVCFYRWKIMAEGLPHINSFNNLPIAFLPEYVTEHWMEDDFYGYQFLNGINPNMIKKCSELPPNFPVTDEMVKLFLEEDSSLQEVMEDGKIFLYDQKKMDGIPSRDYNGEPLHVSAGLCLFYLNPEDKLMPIAIQLHQQPSEDNPIFLPSDSETDWLLAKMFIKNADVVDHEAVHHLMKTHFLAEVYNMATLRCFPVIHPLYKLLIPHFRYTFNINMAGRESIFGTDGILKMVRLQHPFLNIPTIPIILNHCRIFIKFQSLIFFHNADFFLLKETFLIINISI</sequence>
<dbReference type="PROSITE" id="PS51393">
    <property type="entry name" value="LIPOXYGENASE_3"/>
    <property type="match status" value="1"/>
</dbReference>
<dbReference type="SUPFAM" id="SSF48484">
    <property type="entry name" value="Lipoxigenase"/>
    <property type="match status" value="1"/>
</dbReference>
<keyword evidence="2" id="KW-0223">Dioxygenase</keyword>
<dbReference type="STRING" id="1841481.ENSSLDP00000011126"/>
<feature type="transmembrane region" description="Helical" evidence="6">
    <location>
        <begin position="12"/>
        <end position="35"/>
    </location>
</feature>
<dbReference type="GO" id="GO:0046872">
    <property type="term" value="F:metal ion binding"/>
    <property type="evidence" value="ECO:0007669"/>
    <property type="project" value="UniProtKB-KW"/>
</dbReference>
<dbReference type="Proteomes" id="UP000261360">
    <property type="component" value="Unplaced"/>
</dbReference>
<dbReference type="PRINTS" id="PR00087">
    <property type="entry name" value="LIPOXYGENASE"/>
</dbReference>
<proteinExistence type="predicted"/>
<dbReference type="PROSITE" id="PS00081">
    <property type="entry name" value="LIPOXYGENASE_2"/>
    <property type="match status" value="1"/>
</dbReference>
<evidence type="ECO:0000256" key="6">
    <source>
        <dbReference type="SAM" id="Phobius"/>
    </source>
</evidence>
<keyword evidence="3" id="KW-0560">Oxidoreductase</keyword>
<evidence type="ECO:0000259" key="8">
    <source>
        <dbReference type="PROSITE" id="PS51393"/>
    </source>
</evidence>
<dbReference type="Pfam" id="PF00305">
    <property type="entry name" value="Lipoxygenase"/>
    <property type="match status" value="1"/>
</dbReference>
<protein>
    <submittedName>
        <fullName evidence="9">Uncharacterized protein</fullName>
    </submittedName>
</protein>
<keyword evidence="1" id="KW-0479">Metal-binding</keyword>
<dbReference type="InterPro" id="IPR036226">
    <property type="entry name" value="LipOase_C_sf"/>
</dbReference>
<dbReference type="PANTHER" id="PTHR11771">
    <property type="entry name" value="LIPOXYGENASE"/>
    <property type="match status" value="1"/>
</dbReference>
<dbReference type="Pfam" id="PF01477">
    <property type="entry name" value="PLAT"/>
    <property type="match status" value="1"/>
</dbReference>
<reference evidence="9" key="2">
    <citation type="submission" date="2025-09" db="UniProtKB">
        <authorList>
            <consortium name="Ensembl"/>
        </authorList>
    </citation>
    <scope>IDENTIFICATION</scope>
</reference>
<dbReference type="Gene3D" id="1.20.245.10">
    <property type="entry name" value="Lipoxygenase-1, Domain 5"/>
    <property type="match status" value="1"/>
</dbReference>
<keyword evidence="6" id="KW-0812">Transmembrane</keyword>
<dbReference type="SUPFAM" id="SSF49723">
    <property type="entry name" value="Lipase/lipooxygenase domain (PLAT/LH2 domain)"/>
    <property type="match status" value="1"/>
</dbReference>
<name>A0A3B4X4N9_SERLL</name>
<dbReference type="InterPro" id="IPR013819">
    <property type="entry name" value="LipOase_C"/>
</dbReference>
<feature type="domain" description="Lipoxygenase" evidence="8">
    <location>
        <begin position="130"/>
        <end position="350"/>
    </location>
</feature>
<dbReference type="Gene3D" id="3.10.450.60">
    <property type="match status" value="1"/>
</dbReference>
<dbReference type="AlphaFoldDB" id="A0A3B4X4N9"/>
<evidence type="ECO:0000256" key="2">
    <source>
        <dbReference type="ARBA" id="ARBA00022964"/>
    </source>
</evidence>
<evidence type="ECO:0000313" key="9">
    <source>
        <dbReference type="Ensembl" id="ENSSLDP00000011126.1"/>
    </source>
</evidence>
<feature type="domain" description="PLAT" evidence="7">
    <location>
        <begin position="1"/>
        <end position="98"/>
    </location>
</feature>
<evidence type="ECO:0000313" key="10">
    <source>
        <dbReference type="Proteomes" id="UP000261360"/>
    </source>
</evidence>
<keyword evidence="6" id="KW-0472">Membrane</keyword>
<dbReference type="GO" id="GO:0034440">
    <property type="term" value="P:lipid oxidation"/>
    <property type="evidence" value="ECO:0007669"/>
    <property type="project" value="InterPro"/>
</dbReference>
<organism evidence="9 10">
    <name type="scientific">Seriola lalandi dorsalis</name>
    <dbReference type="NCBI Taxonomy" id="1841481"/>
    <lineage>
        <taxon>Eukaryota</taxon>
        <taxon>Metazoa</taxon>
        <taxon>Chordata</taxon>
        <taxon>Craniata</taxon>
        <taxon>Vertebrata</taxon>
        <taxon>Euteleostomi</taxon>
        <taxon>Actinopterygii</taxon>
        <taxon>Neopterygii</taxon>
        <taxon>Teleostei</taxon>
        <taxon>Neoteleostei</taxon>
        <taxon>Acanthomorphata</taxon>
        <taxon>Carangaria</taxon>
        <taxon>Carangiformes</taxon>
        <taxon>Carangidae</taxon>
        <taxon>Seriola</taxon>
    </lineage>
</organism>
<dbReference type="GeneTree" id="ENSGT00940000166257"/>
<keyword evidence="4" id="KW-0443">Lipid metabolism</keyword>
<dbReference type="Gene3D" id="2.60.60.20">
    <property type="entry name" value="PLAT/LH2 domain"/>
    <property type="match status" value="1"/>
</dbReference>
<dbReference type="InterPro" id="IPR020834">
    <property type="entry name" value="LipOase_CS"/>
</dbReference>
<dbReference type="GO" id="GO:0016702">
    <property type="term" value="F:oxidoreductase activity, acting on single donors with incorporation of molecular oxygen, incorporation of two atoms of oxygen"/>
    <property type="evidence" value="ECO:0007669"/>
    <property type="project" value="InterPro"/>
</dbReference>